<organism evidence="2 3">
    <name type="scientific">Pseudonocardia aurantiaca</name>
    <dbReference type="NCBI Taxonomy" id="75290"/>
    <lineage>
        <taxon>Bacteria</taxon>
        <taxon>Bacillati</taxon>
        <taxon>Actinomycetota</taxon>
        <taxon>Actinomycetes</taxon>
        <taxon>Pseudonocardiales</taxon>
        <taxon>Pseudonocardiaceae</taxon>
        <taxon>Pseudonocardia</taxon>
    </lineage>
</organism>
<dbReference type="PANTHER" id="PTHR43777:SF1">
    <property type="entry name" value="MOLYBDENUM COFACTOR CYTIDYLYLTRANSFERASE"/>
    <property type="match status" value="1"/>
</dbReference>
<dbReference type="RefSeq" id="WP_343984996.1">
    <property type="nucleotide sequence ID" value="NZ_BAAAJG010000025.1"/>
</dbReference>
<dbReference type="PANTHER" id="PTHR43777">
    <property type="entry name" value="MOLYBDENUM COFACTOR CYTIDYLYLTRANSFERASE"/>
    <property type="match status" value="1"/>
</dbReference>
<dbReference type="Gene3D" id="3.90.550.10">
    <property type="entry name" value="Spore Coat Polysaccharide Biosynthesis Protein SpsA, Chain A"/>
    <property type="match status" value="1"/>
</dbReference>
<dbReference type="EMBL" id="JBHUCP010000022">
    <property type="protein sequence ID" value="MFD1532920.1"/>
    <property type="molecule type" value="Genomic_DNA"/>
</dbReference>
<comment type="caution">
    <text evidence="2">The sequence shown here is derived from an EMBL/GenBank/DDBJ whole genome shotgun (WGS) entry which is preliminary data.</text>
</comment>
<evidence type="ECO:0000259" key="1">
    <source>
        <dbReference type="Pfam" id="PF12804"/>
    </source>
</evidence>
<feature type="domain" description="MobA-like NTP transferase" evidence="1">
    <location>
        <begin position="2"/>
        <end position="158"/>
    </location>
</feature>
<dbReference type="InterPro" id="IPR029044">
    <property type="entry name" value="Nucleotide-diphossugar_trans"/>
</dbReference>
<sequence length="185" mass="18806">MLLAGGAGRRMGRPKALVELDGEPLVRRALRVLAEGGCAPVVVVLGAEADAVRTLLPAGVEAVVADDWAEGMGASLRTGLAALEHTESAAALVHLVDLPGVTAAAVARLLAHGSPDALVRAAYAGRPGHPVLIGREHWAGVRSSAIGDAGARTYLAGHAALALVECGDVARPDDVDTPGQLARFR</sequence>
<evidence type="ECO:0000313" key="3">
    <source>
        <dbReference type="Proteomes" id="UP001597145"/>
    </source>
</evidence>
<name>A0ABW4FRP4_9PSEU</name>
<dbReference type="Proteomes" id="UP001597145">
    <property type="component" value="Unassembled WGS sequence"/>
</dbReference>
<proteinExistence type="predicted"/>
<evidence type="ECO:0000313" key="2">
    <source>
        <dbReference type="EMBL" id="MFD1532920.1"/>
    </source>
</evidence>
<dbReference type="InterPro" id="IPR025877">
    <property type="entry name" value="MobA-like_NTP_Trfase"/>
</dbReference>
<reference evidence="3" key="1">
    <citation type="journal article" date="2019" name="Int. J. Syst. Evol. Microbiol.">
        <title>The Global Catalogue of Microorganisms (GCM) 10K type strain sequencing project: providing services to taxonomists for standard genome sequencing and annotation.</title>
        <authorList>
            <consortium name="The Broad Institute Genomics Platform"/>
            <consortium name="The Broad Institute Genome Sequencing Center for Infectious Disease"/>
            <person name="Wu L."/>
            <person name="Ma J."/>
        </authorList>
    </citation>
    <scope>NUCLEOTIDE SEQUENCE [LARGE SCALE GENOMIC DNA]</scope>
    <source>
        <strain evidence="3">JCM 12165</strain>
    </source>
</reference>
<keyword evidence="3" id="KW-1185">Reference proteome</keyword>
<accession>A0ABW4FRP4</accession>
<gene>
    <name evidence="2" type="ORF">ACFSCY_26195</name>
</gene>
<protein>
    <submittedName>
        <fullName evidence="2">Nucleotidyltransferase family protein</fullName>
    </submittedName>
</protein>
<dbReference type="Pfam" id="PF12804">
    <property type="entry name" value="NTP_transf_3"/>
    <property type="match status" value="1"/>
</dbReference>
<dbReference type="CDD" id="cd04182">
    <property type="entry name" value="GT_2_like_f"/>
    <property type="match status" value="1"/>
</dbReference>
<dbReference type="SUPFAM" id="SSF53448">
    <property type="entry name" value="Nucleotide-diphospho-sugar transferases"/>
    <property type="match status" value="1"/>
</dbReference>